<organism evidence="3 4">
    <name type="scientific">Ramlibacter rhizophilus</name>
    <dbReference type="NCBI Taxonomy" id="1781167"/>
    <lineage>
        <taxon>Bacteria</taxon>
        <taxon>Pseudomonadati</taxon>
        <taxon>Pseudomonadota</taxon>
        <taxon>Betaproteobacteria</taxon>
        <taxon>Burkholderiales</taxon>
        <taxon>Comamonadaceae</taxon>
        <taxon>Ramlibacter</taxon>
    </lineage>
</organism>
<sequence>MRTWQLHRRAWLLALAAAPVLAQDPWPNRPVRIVVAYPPGGVSDSVARALAESLSQQLGVPVRVDNRAGASGALAVQAVARSTPDAYTLCFTAATALRLPGVPRLEPVAGVMRTPSLIVGTPALAADTLAQALDVARREPGRLRWATTGEGTTGYLLLQAVSRAAGVSITHIPYKGGGQQLNDALAGQFELLSTNVAPMQLDAIQGGRLKPLAVGAPSRIPGLPEVPTLAELGLPEANLVSLFGLFAPVGTPAERIERINRAVDLALRSSPLRERLPASSNLPVHGSAESFGQEVQEALSRVARGR</sequence>
<comment type="caution">
    <text evidence="3">The sequence shown here is derived from an EMBL/GenBank/DDBJ whole genome shotgun (WGS) entry which is preliminary data.</text>
</comment>
<dbReference type="PANTHER" id="PTHR42928">
    <property type="entry name" value="TRICARBOXYLATE-BINDING PROTEIN"/>
    <property type="match status" value="1"/>
</dbReference>
<dbReference type="PANTHER" id="PTHR42928:SF5">
    <property type="entry name" value="BLR1237 PROTEIN"/>
    <property type="match status" value="1"/>
</dbReference>
<dbReference type="Gene3D" id="3.40.190.150">
    <property type="entry name" value="Bordetella uptake gene, domain 1"/>
    <property type="match status" value="1"/>
</dbReference>
<dbReference type="Proteomes" id="UP000297564">
    <property type="component" value="Unassembled WGS sequence"/>
</dbReference>
<gene>
    <name evidence="3" type="ORF">EZ242_03975</name>
</gene>
<dbReference type="PIRSF" id="PIRSF017082">
    <property type="entry name" value="YflP"/>
    <property type="match status" value="1"/>
</dbReference>
<dbReference type="InterPro" id="IPR042100">
    <property type="entry name" value="Bug_dom1"/>
</dbReference>
<dbReference type="CDD" id="cd07012">
    <property type="entry name" value="PBP2_Bug_TTT"/>
    <property type="match status" value="1"/>
</dbReference>
<proteinExistence type="inferred from homology"/>
<evidence type="ECO:0000313" key="4">
    <source>
        <dbReference type="Proteomes" id="UP000297564"/>
    </source>
</evidence>
<dbReference type="InterPro" id="IPR005064">
    <property type="entry name" value="BUG"/>
</dbReference>
<comment type="similarity">
    <text evidence="1">Belongs to the UPF0065 (bug) family.</text>
</comment>
<dbReference type="EMBL" id="SMLL01000001">
    <property type="protein sequence ID" value="TFZ04914.1"/>
    <property type="molecule type" value="Genomic_DNA"/>
</dbReference>
<dbReference type="RefSeq" id="WP_135283797.1">
    <property type="nucleotide sequence ID" value="NZ_SMLL01000001.1"/>
</dbReference>
<feature type="signal peptide" evidence="2">
    <location>
        <begin position="1"/>
        <end position="22"/>
    </location>
</feature>
<dbReference type="OrthoDB" id="8678477at2"/>
<dbReference type="Gene3D" id="3.40.190.10">
    <property type="entry name" value="Periplasmic binding protein-like II"/>
    <property type="match status" value="1"/>
</dbReference>
<keyword evidence="4" id="KW-1185">Reference proteome</keyword>
<keyword evidence="2" id="KW-0732">Signal</keyword>
<dbReference type="Pfam" id="PF03401">
    <property type="entry name" value="TctC"/>
    <property type="match status" value="1"/>
</dbReference>
<accession>A0A4Z0C259</accession>
<feature type="chain" id="PRO_5021347285" evidence="2">
    <location>
        <begin position="23"/>
        <end position="306"/>
    </location>
</feature>
<evidence type="ECO:0000256" key="2">
    <source>
        <dbReference type="SAM" id="SignalP"/>
    </source>
</evidence>
<reference evidence="3 4" key="1">
    <citation type="submission" date="2019-03" db="EMBL/GenBank/DDBJ databases">
        <title>Ramlibacter rhizophilus CCTCC AB2015357, whole genome shotgun sequence.</title>
        <authorList>
            <person name="Zhang X."/>
            <person name="Feng G."/>
            <person name="Zhu H."/>
        </authorList>
    </citation>
    <scope>NUCLEOTIDE SEQUENCE [LARGE SCALE GENOMIC DNA]</scope>
    <source>
        <strain evidence="3 4">CCTCC AB2015357</strain>
    </source>
</reference>
<evidence type="ECO:0000313" key="3">
    <source>
        <dbReference type="EMBL" id="TFZ04914.1"/>
    </source>
</evidence>
<name>A0A4Z0C259_9BURK</name>
<dbReference type="AlphaFoldDB" id="A0A4Z0C259"/>
<evidence type="ECO:0000256" key="1">
    <source>
        <dbReference type="ARBA" id="ARBA00006987"/>
    </source>
</evidence>
<protein>
    <submittedName>
        <fullName evidence="3">Tripartite tricarboxylate transporter substrate binding protein</fullName>
    </submittedName>
</protein>